<dbReference type="Proteomes" id="UP001165960">
    <property type="component" value="Unassembled WGS sequence"/>
</dbReference>
<organism evidence="1 2">
    <name type="scientific">Entomophthora muscae</name>
    <dbReference type="NCBI Taxonomy" id="34485"/>
    <lineage>
        <taxon>Eukaryota</taxon>
        <taxon>Fungi</taxon>
        <taxon>Fungi incertae sedis</taxon>
        <taxon>Zoopagomycota</taxon>
        <taxon>Entomophthoromycotina</taxon>
        <taxon>Entomophthoromycetes</taxon>
        <taxon>Entomophthorales</taxon>
        <taxon>Entomophthoraceae</taxon>
        <taxon>Entomophthora</taxon>
    </lineage>
</organism>
<evidence type="ECO:0000313" key="1">
    <source>
        <dbReference type="EMBL" id="KAJ9082479.1"/>
    </source>
</evidence>
<gene>
    <name evidence="1" type="ORF">DSO57_1004046</name>
</gene>
<sequence length="192" mass="21742">MASDIDYSTSHEKFQNKRHLRNRSSLFSSSAMSTQFFGEFNGTINVPEKFLSLHGYCIPLYATPTIPKRLQKSCFFLLEQYTDILALNYHVVQRKIKIFPSAVPADEGIPVCLAEKVNIPPKLQIIVTIRIQLEIQSTQVIFIQRNENPSLQVPLACSRISGPVYNKEITVLLGNLAKTPMMVDTKTHIAYI</sequence>
<protein>
    <submittedName>
        <fullName evidence="1">Uncharacterized protein</fullName>
    </submittedName>
</protein>
<dbReference type="EMBL" id="QTSX02001430">
    <property type="protein sequence ID" value="KAJ9082479.1"/>
    <property type="molecule type" value="Genomic_DNA"/>
</dbReference>
<comment type="caution">
    <text evidence="1">The sequence shown here is derived from an EMBL/GenBank/DDBJ whole genome shotgun (WGS) entry which is preliminary data.</text>
</comment>
<accession>A0ACC2U634</accession>
<keyword evidence="2" id="KW-1185">Reference proteome</keyword>
<name>A0ACC2U634_9FUNG</name>
<proteinExistence type="predicted"/>
<reference evidence="1" key="1">
    <citation type="submission" date="2022-04" db="EMBL/GenBank/DDBJ databases">
        <title>Genome of the entomopathogenic fungus Entomophthora muscae.</title>
        <authorList>
            <person name="Elya C."/>
            <person name="Lovett B.R."/>
            <person name="Lee E."/>
            <person name="Macias A.M."/>
            <person name="Hajek A.E."/>
            <person name="De Bivort B.L."/>
            <person name="Kasson M.T."/>
            <person name="De Fine Licht H.H."/>
            <person name="Stajich J.E."/>
        </authorList>
    </citation>
    <scope>NUCLEOTIDE SEQUENCE</scope>
    <source>
        <strain evidence="1">Berkeley</strain>
    </source>
</reference>
<evidence type="ECO:0000313" key="2">
    <source>
        <dbReference type="Proteomes" id="UP001165960"/>
    </source>
</evidence>